<dbReference type="RefSeq" id="WP_041279302.1">
    <property type="nucleotide sequence ID" value="NZ_FNLL01000004.1"/>
</dbReference>
<accession>A0A1H2FCR1</accession>
<evidence type="ECO:0000313" key="2">
    <source>
        <dbReference type="EMBL" id="SDU04768.1"/>
    </source>
</evidence>
<proteinExistence type="predicted"/>
<evidence type="ECO:0000313" key="3">
    <source>
        <dbReference type="Proteomes" id="UP000199608"/>
    </source>
</evidence>
<gene>
    <name evidence="2" type="ORF">SAMN04487931_10469</name>
</gene>
<dbReference type="EMBL" id="FNLL01000004">
    <property type="protein sequence ID" value="SDU04768.1"/>
    <property type="molecule type" value="Genomic_DNA"/>
</dbReference>
<evidence type="ECO:0000256" key="1">
    <source>
        <dbReference type="SAM" id="Coils"/>
    </source>
</evidence>
<keyword evidence="1" id="KW-0175">Coiled coil</keyword>
<dbReference type="AlphaFoldDB" id="A0A1H2FCR1"/>
<name>A0A1H2FCR1_9BACT</name>
<reference evidence="3" key="1">
    <citation type="submission" date="2016-10" db="EMBL/GenBank/DDBJ databases">
        <authorList>
            <person name="Varghese N."/>
            <person name="Submissions S."/>
        </authorList>
    </citation>
    <scope>NUCLEOTIDE SEQUENCE [LARGE SCALE GENOMIC DNA]</scope>
    <source>
        <strain evidence="3">DSM 3384</strain>
    </source>
</reference>
<sequence length="61" mass="7252">MDQNGIENIKKRMAELEILINKTKNRLPAHSTKPPVMMDLLEYEDEYDMLFKKLNELKSDQ</sequence>
<dbReference type="Proteomes" id="UP000199608">
    <property type="component" value="Unassembled WGS sequence"/>
</dbReference>
<feature type="coiled-coil region" evidence="1">
    <location>
        <begin position="6"/>
        <end position="60"/>
    </location>
</feature>
<protein>
    <submittedName>
        <fullName evidence="2">Uncharacterized protein</fullName>
    </submittedName>
</protein>
<organism evidence="2 3">
    <name type="scientific">Desulfobacula phenolica</name>
    <dbReference type="NCBI Taxonomy" id="90732"/>
    <lineage>
        <taxon>Bacteria</taxon>
        <taxon>Pseudomonadati</taxon>
        <taxon>Thermodesulfobacteriota</taxon>
        <taxon>Desulfobacteria</taxon>
        <taxon>Desulfobacterales</taxon>
        <taxon>Desulfobacteraceae</taxon>
        <taxon>Desulfobacula</taxon>
    </lineage>
</organism>
<keyword evidence="3" id="KW-1185">Reference proteome</keyword>